<dbReference type="EMBL" id="JAXOFX010000004">
    <property type="protein sequence ID" value="MDZ5471954.1"/>
    <property type="molecule type" value="Genomic_DNA"/>
</dbReference>
<gene>
    <name evidence="1" type="ORF">SM124_09360</name>
</gene>
<organism evidence="1 2">
    <name type="scientific">Robertmurraya mangrovi</name>
    <dbReference type="NCBI Taxonomy" id="3098077"/>
    <lineage>
        <taxon>Bacteria</taxon>
        <taxon>Bacillati</taxon>
        <taxon>Bacillota</taxon>
        <taxon>Bacilli</taxon>
        <taxon>Bacillales</taxon>
        <taxon>Bacillaceae</taxon>
        <taxon>Robertmurraya</taxon>
    </lineage>
</organism>
<dbReference type="InterPro" id="IPR045527">
    <property type="entry name" value="DUF6470"/>
</dbReference>
<proteinExistence type="predicted"/>
<dbReference type="Proteomes" id="UP001290455">
    <property type="component" value="Unassembled WGS sequence"/>
</dbReference>
<accession>A0ABU5IXS9</accession>
<evidence type="ECO:0000313" key="1">
    <source>
        <dbReference type="EMBL" id="MDZ5471954.1"/>
    </source>
</evidence>
<dbReference type="Pfam" id="PF20074">
    <property type="entry name" value="DUF6470"/>
    <property type="match status" value="1"/>
</dbReference>
<protein>
    <submittedName>
        <fullName evidence="1">DUF6470 family protein</fullName>
    </submittedName>
</protein>
<sequence length="193" mass="22206">MKLPELQITKTMMKIGINQSRGHIELRQPMAEIEYNQPQPEVKMTKTKSKLEIDQSEAFADANLKNPFRVIKEWASEAKKRVLLDIAKEISQGNRMMTIEHQDKSIIPQLAKEDSQPAPKQFNIGFMPETAEKVHFKYTPSKITMDVDLENFKLKAKINKPQINFQRGHVSIYTKQKASIDIQAIGINMDIIK</sequence>
<reference evidence="1 2" key="1">
    <citation type="submission" date="2023-11" db="EMBL/GenBank/DDBJ databases">
        <title>Bacillus jintuensis, isolated from a mudflat on the Beibu Gulf coast.</title>
        <authorList>
            <person name="Li M."/>
        </authorList>
    </citation>
    <scope>NUCLEOTIDE SEQUENCE [LARGE SCALE GENOMIC DNA]</scope>
    <source>
        <strain evidence="1 2">31A1R</strain>
    </source>
</reference>
<comment type="caution">
    <text evidence="1">The sequence shown here is derived from an EMBL/GenBank/DDBJ whole genome shotgun (WGS) entry which is preliminary data.</text>
</comment>
<evidence type="ECO:0000313" key="2">
    <source>
        <dbReference type="Proteomes" id="UP001290455"/>
    </source>
</evidence>
<dbReference type="RefSeq" id="WP_322446242.1">
    <property type="nucleotide sequence ID" value="NZ_JAXOFX010000004.1"/>
</dbReference>
<name>A0ABU5IXS9_9BACI</name>
<keyword evidence="2" id="KW-1185">Reference proteome</keyword>